<feature type="compositionally biased region" description="Polar residues" evidence="1">
    <location>
        <begin position="373"/>
        <end position="383"/>
    </location>
</feature>
<feature type="compositionally biased region" description="Basic and acidic residues" evidence="1">
    <location>
        <begin position="160"/>
        <end position="197"/>
    </location>
</feature>
<accession>A0A9P4U4X5</accession>
<feature type="compositionally biased region" description="Basic and acidic residues" evidence="1">
    <location>
        <begin position="225"/>
        <end position="243"/>
    </location>
</feature>
<evidence type="ECO:0000256" key="1">
    <source>
        <dbReference type="SAM" id="MobiDB-lite"/>
    </source>
</evidence>
<feature type="compositionally biased region" description="Polar residues" evidence="1">
    <location>
        <begin position="60"/>
        <end position="85"/>
    </location>
</feature>
<evidence type="ECO:0000313" key="3">
    <source>
        <dbReference type="Proteomes" id="UP000800235"/>
    </source>
</evidence>
<keyword evidence="3" id="KW-1185">Reference proteome</keyword>
<feature type="region of interest" description="Disordered" evidence="1">
    <location>
        <begin position="479"/>
        <end position="505"/>
    </location>
</feature>
<feature type="compositionally biased region" description="Basic and acidic residues" evidence="1">
    <location>
        <begin position="110"/>
        <end position="127"/>
    </location>
</feature>
<reference evidence="2" key="1">
    <citation type="journal article" date="2020" name="Stud. Mycol.">
        <title>101 Dothideomycetes genomes: a test case for predicting lifestyles and emergence of pathogens.</title>
        <authorList>
            <person name="Haridas S."/>
            <person name="Albert R."/>
            <person name="Binder M."/>
            <person name="Bloem J."/>
            <person name="Labutti K."/>
            <person name="Salamov A."/>
            <person name="Andreopoulos B."/>
            <person name="Baker S."/>
            <person name="Barry K."/>
            <person name="Bills G."/>
            <person name="Bluhm B."/>
            <person name="Cannon C."/>
            <person name="Castanera R."/>
            <person name="Culley D."/>
            <person name="Daum C."/>
            <person name="Ezra D."/>
            <person name="Gonzalez J."/>
            <person name="Henrissat B."/>
            <person name="Kuo A."/>
            <person name="Liang C."/>
            <person name="Lipzen A."/>
            <person name="Lutzoni F."/>
            <person name="Magnuson J."/>
            <person name="Mondo S."/>
            <person name="Nolan M."/>
            <person name="Ohm R."/>
            <person name="Pangilinan J."/>
            <person name="Park H.-J."/>
            <person name="Ramirez L."/>
            <person name="Alfaro M."/>
            <person name="Sun H."/>
            <person name="Tritt A."/>
            <person name="Yoshinaga Y."/>
            <person name="Zwiers L.-H."/>
            <person name="Turgeon B."/>
            <person name="Goodwin S."/>
            <person name="Spatafora J."/>
            <person name="Crous P."/>
            <person name="Grigoriev I."/>
        </authorList>
    </citation>
    <scope>NUCLEOTIDE SEQUENCE</scope>
    <source>
        <strain evidence="2">CBS 130266</strain>
    </source>
</reference>
<dbReference type="AlphaFoldDB" id="A0A9P4U4X5"/>
<organism evidence="2 3">
    <name type="scientific">Tothia fuscella</name>
    <dbReference type="NCBI Taxonomy" id="1048955"/>
    <lineage>
        <taxon>Eukaryota</taxon>
        <taxon>Fungi</taxon>
        <taxon>Dikarya</taxon>
        <taxon>Ascomycota</taxon>
        <taxon>Pezizomycotina</taxon>
        <taxon>Dothideomycetes</taxon>
        <taxon>Pleosporomycetidae</taxon>
        <taxon>Venturiales</taxon>
        <taxon>Cylindrosympodiaceae</taxon>
        <taxon>Tothia</taxon>
    </lineage>
</organism>
<feature type="compositionally biased region" description="Basic residues" evidence="1">
    <location>
        <begin position="150"/>
        <end position="159"/>
    </location>
</feature>
<feature type="compositionally biased region" description="Polar residues" evidence="1">
    <location>
        <begin position="621"/>
        <end position="634"/>
    </location>
</feature>
<feature type="compositionally biased region" description="Polar residues" evidence="1">
    <location>
        <begin position="128"/>
        <end position="138"/>
    </location>
</feature>
<dbReference type="EMBL" id="MU007009">
    <property type="protein sequence ID" value="KAF2437121.1"/>
    <property type="molecule type" value="Genomic_DNA"/>
</dbReference>
<feature type="region of interest" description="Disordered" evidence="1">
    <location>
        <begin position="701"/>
        <end position="740"/>
    </location>
</feature>
<feature type="compositionally biased region" description="Low complexity" evidence="1">
    <location>
        <begin position="482"/>
        <end position="504"/>
    </location>
</feature>
<protein>
    <submittedName>
        <fullName evidence="2">Uncharacterized protein</fullName>
    </submittedName>
</protein>
<feature type="compositionally biased region" description="Polar residues" evidence="1">
    <location>
        <begin position="93"/>
        <end position="105"/>
    </location>
</feature>
<evidence type="ECO:0000313" key="2">
    <source>
        <dbReference type="EMBL" id="KAF2437121.1"/>
    </source>
</evidence>
<feature type="region of interest" description="Disordered" evidence="1">
    <location>
        <begin position="1"/>
        <end position="459"/>
    </location>
</feature>
<name>A0A9P4U4X5_9PEZI</name>
<proteinExistence type="predicted"/>
<dbReference type="Proteomes" id="UP000800235">
    <property type="component" value="Unassembled WGS sequence"/>
</dbReference>
<feature type="compositionally biased region" description="Basic and acidic residues" evidence="1">
    <location>
        <begin position="139"/>
        <end position="149"/>
    </location>
</feature>
<sequence>MSSSHKNGRSGSPYPRASRRNGPIDSPPDPETVGNTRRNRRQEGAHVVPPASVGGYHRSSAIQGRKSSSGNSVTFSDTRHYSTSPPEWWLDPISNSPTTSPPQQKGGSGSREDRAGNKEHIRVRSSAERMTSPKSRSRTSQEPRQEVSHHHERKHRTRRDGHGHGHEPSSADRTAGHEQSKPPRRTSEKQSSGREPLRTPSPVLRPPSTDPLESPRRKALSGWNDRLRKEQEDANGSAEHHGSSDGGTSRARDPLRTPSPNPSLAESHDAPPHSSPQDWRHRPRSDVGIVDGYSPSAATPSRTPSPEYLDSPSTLSPSHYSSPLSVQSLSPSRSVSPLPLARNADHISTTTPQRAATWRASYFSPTRHHEPSTTEGPQVSASWRATPPEQTEYPYREKSGSPARSPPLSIASYTSNEGRLRRRNRSPHPFQESEITRDCRSRRRNPLPPQGFGIGRDPLDLNWEPLSQHAEEFSSLYDDVHSSPSLTSNSSSNVSSNVNSNTPSYLERQNPERLVHSSYGRAHADEEVDPDTFSRLPSDNTVGQEDAIFEQQLPTPNHTGQEVDSDTFPRLATIRMAEGQDGDPAEEESQLRASTHTGEAVDPDAFQHLRSSHTVEEEDANSSVEESQLRTSSHTGEEIDPETFSRLGSIHTVESRDATSSVEESLWRRCARADQDDDPDASPRLPSIHVAEEVNGIPDVVNPQLRTTAQSGHRETSPHRTRRTRRRKSPTSHMRREQEKYQEKKRYRIYRWYWRLFCFGPPPPTVTTLCPYGCL</sequence>
<gene>
    <name evidence="2" type="ORF">EJ08DRAFT_655256</name>
</gene>
<feature type="compositionally biased region" description="Basic residues" evidence="1">
    <location>
        <begin position="719"/>
        <end position="730"/>
    </location>
</feature>
<comment type="caution">
    <text evidence="2">The sequence shown here is derived from an EMBL/GenBank/DDBJ whole genome shotgun (WGS) entry which is preliminary data.</text>
</comment>
<feature type="region of interest" description="Disordered" evidence="1">
    <location>
        <begin position="578"/>
        <end position="640"/>
    </location>
</feature>
<feature type="compositionally biased region" description="Low complexity" evidence="1">
    <location>
        <begin position="294"/>
        <end position="340"/>
    </location>
</feature>